<comment type="caution">
    <text evidence="11">The sequence shown here is derived from an EMBL/GenBank/DDBJ whole genome shotgun (WGS) entry which is preliminary data.</text>
</comment>
<evidence type="ECO:0000256" key="1">
    <source>
        <dbReference type="ARBA" id="ARBA00004448"/>
    </source>
</evidence>
<reference evidence="11" key="1">
    <citation type="submission" date="2020-04" db="EMBL/GenBank/DDBJ databases">
        <authorList>
            <person name="Alioto T."/>
            <person name="Alioto T."/>
            <person name="Gomez Garrido J."/>
        </authorList>
    </citation>
    <scope>NUCLEOTIDE SEQUENCE</scope>
    <source>
        <strain evidence="11">A484AB</strain>
    </source>
</reference>
<evidence type="ECO:0000256" key="8">
    <source>
        <dbReference type="ARBA" id="ARBA00023128"/>
    </source>
</evidence>
<dbReference type="Proteomes" id="UP001152795">
    <property type="component" value="Unassembled WGS sequence"/>
</dbReference>
<evidence type="ECO:0000256" key="5">
    <source>
        <dbReference type="ARBA" id="ARBA00022737"/>
    </source>
</evidence>
<dbReference type="EMBL" id="CACRXK020000931">
    <property type="protein sequence ID" value="CAB3985858.1"/>
    <property type="molecule type" value="Genomic_DNA"/>
</dbReference>
<dbReference type="PANTHER" id="PTHR45829:SF4">
    <property type="entry name" value="MITOCHONDRIAL CARRIER PROTEIN RIM2"/>
    <property type="match status" value="1"/>
</dbReference>
<dbReference type="GO" id="GO:1990519">
    <property type="term" value="P:pyrimidine nucleotide import into mitochondrion"/>
    <property type="evidence" value="ECO:0007669"/>
    <property type="project" value="TreeGrafter"/>
</dbReference>
<proteinExistence type="inferred from homology"/>
<organism evidence="11 12">
    <name type="scientific">Paramuricea clavata</name>
    <name type="common">Red gorgonian</name>
    <name type="synonym">Violescent sea-whip</name>
    <dbReference type="NCBI Taxonomy" id="317549"/>
    <lineage>
        <taxon>Eukaryota</taxon>
        <taxon>Metazoa</taxon>
        <taxon>Cnidaria</taxon>
        <taxon>Anthozoa</taxon>
        <taxon>Octocorallia</taxon>
        <taxon>Malacalcyonacea</taxon>
        <taxon>Plexauridae</taxon>
        <taxon>Paramuricea</taxon>
    </lineage>
</organism>
<protein>
    <submittedName>
        <fullName evidence="11">Solute carrier family 25 member 36-A-like</fullName>
    </submittedName>
</protein>
<dbReference type="Gene3D" id="1.50.40.10">
    <property type="entry name" value="Mitochondrial carrier domain"/>
    <property type="match status" value="2"/>
</dbReference>
<dbReference type="InterPro" id="IPR018108">
    <property type="entry name" value="MCP_transmembrane"/>
</dbReference>
<dbReference type="OrthoDB" id="269120at2759"/>
<sequence>MLEDEGMKSHRPTHQSALVHLAAGGVGGTAGAIVTCPLEVIKTRLQSSIPVFRPAVAYFPGNVTFSFAMEKVPVGILACTKHIIKTEGMKSLFRGLGPNLVGVAPSRAIYFTAYAKTKSLLNNSGLVKRDSSYVHMLSGLSAGVTSTTATSPIWVVKTRLQLDSSVVNRFGILDSIKEIYSKDGLRGFYRGLSASYFGVTETVIHLVIYEHIKAKINGMRGINKDYGKKPRVENFIEYMFAAGMSKSIACTLTYPHEVVRTRLRQYELDGQRKYHSFLQTLIKVGAEEGASGLYRGLTTQLFRQIPNTGIIFLTYEIILSCFES</sequence>
<keyword evidence="9" id="KW-0472">Membrane</keyword>
<keyword evidence="7" id="KW-1133">Transmembrane helix</keyword>
<keyword evidence="12" id="KW-1185">Reference proteome</keyword>
<evidence type="ECO:0000313" key="12">
    <source>
        <dbReference type="Proteomes" id="UP001152795"/>
    </source>
</evidence>
<dbReference type="GO" id="GO:0015218">
    <property type="term" value="F:pyrimidine nucleotide transmembrane transporter activity"/>
    <property type="evidence" value="ECO:0007669"/>
    <property type="project" value="InterPro"/>
</dbReference>
<comment type="similarity">
    <text evidence="2 10">Belongs to the mitochondrial carrier (TC 2.A.29) family.</text>
</comment>
<keyword evidence="4 10" id="KW-0812">Transmembrane</keyword>
<accession>A0A6S7G1T3</accession>
<keyword evidence="8" id="KW-0496">Mitochondrion</keyword>
<dbReference type="AlphaFoldDB" id="A0A6S7G1T3"/>
<evidence type="ECO:0000256" key="2">
    <source>
        <dbReference type="ARBA" id="ARBA00006375"/>
    </source>
</evidence>
<evidence type="ECO:0000256" key="9">
    <source>
        <dbReference type="ARBA" id="ARBA00023136"/>
    </source>
</evidence>
<dbReference type="PRINTS" id="PR00926">
    <property type="entry name" value="MITOCARRIER"/>
</dbReference>
<keyword evidence="6" id="KW-0999">Mitochondrion inner membrane</keyword>
<dbReference type="InterPro" id="IPR002067">
    <property type="entry name" value="MCP"/>
</dbReference>
<dbReference type="PANTHER" id="PTHR45829">
    <property type="entry name" value="MITOCHONDRIAL CARRIER PROTEIN RIM2"/>
    <property type="match status" value="1"/>
</dbReference>
<dbReference type="Pfam" id="PF00153">
    <property type="entry name" value="Mito_carr"/>
    <property type="match status" value="3"/>
</dbReference>
<dbReference type="PROSITE" id="PS50920">
    <property type="entry name" value="SOLCAR"/>
    <property type="match status" value="3"/>
</dbReference>
<evidence type="ECO:0000256" key="7">
    <source>
        <dbReference type="ARBA" id="ARBA00022989"/>
    </source>
</evidence>
<keyword evidence="3 10" id="KW-0813">Transport</keyword>
<name>A0A6S7G1T3_PARCT</name>
<dbReference type="InterPro" id="IPR049562">
    <property type="entry name" value="SLC25A33/36-like"/>
</dbReference>
<evidence type="ECO:0000256" key="10">
    <source>
        <dbReference type="RuleBase" id="RU000488"/>
    </source>
</evidence>
<comment type="subcellular location">
    <subcellularLocation>
        <location evidence="1">Mitochondrion inner membrane</location>
        <topology evidence="1">Multi-pass membrane protein</topology>
    </subcellularLocation>
</comment>
<dbReference type="SUPFAM" id="SSF103506">
    <property type="entry name" value="Mitochondrial carrier"/>
    <property type="match status" value="1"/>
</dbReference>
<evidence type="ECO:0000256" key="3">
    <source>
        <dbReference type="ARBA" id="ARBA00022448"/>
    </source>
</evidence>
<evidence type="ECO:0000256" key="4">
    <source>
        <dbReference type="ARBA" id="ARBA00022692"/>
    </source>
</evidence>
<keyword evidence="5" id="KW-0677">Repeat</keyword>
<evidence type="ECO:0000313" key="11">
    <source>
        <dbReference type="EMBL" id="CAB3985858.1"/>
    </source>
</evidence>
<dbReference type="GO" id="GO:0005743">
    <property type="term" value="C:mitochondrial inner membrane"/>
    <property type="evidence" value="ECO:0007669"/>
    <property type="project" value="UniProtKB-SubCell"/>
</dbReference>
<dbReference type="InterPro" id="IPR023395">
    <property type="entry name" value="MCP_dom_sf"/>
</dbReference>
<evidence type="ECO:0000256" key="6">
    <source>
        <dbReference type="ARBA" id="ARBA00022792"/>
    </source>
</evidence>
<gene>
    <name evidence="11" type="ORF">PACLA_8A067580</name>
</gene>